<name>A0A4R6X9B4_9GAMM</name>
<keyword evidence="4 14" id="KW-1134">Transmembrane beta strand</keyword>
<evidence type="ECO:0000256" key="16">
    <source>
        <dbReference type="RuleBase" id="RU003357"/>
    </source>
</evidence>
<evidence type="ECO:0000256" key="5">
    <source>
        <dbReference type="ARBA" id="ARBA00022496"/>
    </source>
</evidence>
<comment type="subcellular location">
    <subcellularLocation>
        <location evidence="1 14">Cell outer membrane</location>
        <topology evidence="1 14">Multi-pass membrane protein</topology>
    </subcellularLocation>
</comment>
<evidence type="ECO:0000256" key="15">
    <source>
        <dbReference type="PROSITE-ProRule" id="PRU10144"/>
    </source>
</evidence>
<dbReference type="PANTHER" id="PTHR32552">
    <property type="entry name" value="FERRICHROME IRON RECEPTOR-RELATED"/>
    <property type="match status" value="1"/>
</dbReference>
<keyword evidence="12 20" id="KW-0675">Receptor</keyword>
<reference evidence="20 21" key="1">
    <citation type="submission" date="2019-03" db="EMBL/GenBank/DDBJ databases">
        <title>Genomic Encyclopedia of Type Strains, Phase IV (KMG-IV): sequencing the most valuable type-strain genomes for metagenomic binning, comparative biology and taxonomic classification.</title>
        <authorList>
            <person name="Goeker M."/>
        </authorList>
    </citation>
    <scope>NUCLEOTIDE SEQUENCE [LARGE SCALE GENOMIC DNA]</scope>
    <source>
        <strain evidence="20 21">DSM 5604</strain>
    </source>
</reference>
<proteinExistence type="inferred from homology"/>
<keyword evidence="3 14" id="KW-0813">Transport</keyword>
<dbReference type="InterPro" id="IPR012910">
    <property type="entry name" value="Plug_dom"/>
</dbReference>
<evidence type="ECO:0000256" key="12">
    <source>
        <dbReference type="ARBA" id="ARBA00023170"/>
    </source>
</evidence>
<dbReference type="OrthoDB" id="6127007at2"/>
<dbReference type="GO" id="GO:0015344">
    <property type="term" value="F:siderophore uptake transmembrane transporter activity"/>
    <property type="evidence" value="ECO:0007669"/>
    <property type="project" value="TreeGrafter"/>
</dbReference>
<dbReference type="Proteomes" id="UP000295729">
    <property type="component" value="Unassembled WGS sequence"/>
</dbReference>
<evidence type="ECO:0000256" key="8">
    <source>
        <dbReference type="ARBA" id="ARBA00023004"/>
    </source>
</evidence>
<dbReference type="NCBIfam" id="TIGR01783">
    <property type="entry name" value="TonB-siderophor"/>
    <property type="match status" value="1"/>
</dbReference>
<dbReference type="InterPro" id="IPR036942">
    <property type="entry name" value="Beta-barrel_TonB_sf"/>
</dbReference>
<evidence type="ECO:0000256" key="7">
    <source>
        <dbReference type="ARBA" id="ARBA00022729"/>
    </source>
</evidence>
<feature type="short sequence motif" description="TonB C-terminal box" evidence="15">
    <location>
        <begin position="696"/>
        <end position="713"/>
    </location>
</feature>
<dbReference type="Gene3D" id="2.40.170.20">
    <property type="entry name" value="TonB-dependent receptor, beta-barrel domain"/>
    <property type="match status" value="1"/>
</dbReference>
<evidence type="ECO:0000256" key="13">
    <source>
        <dbReference type="ARBA" id="ARBA00023237"/>
    </source>
</evidence>
<dbReference type="CDD" id="cd01347">
    <property type="entry name" value="ligand_gated_channel"/>
    <property type="match status" value="1"/>
</dbReference>
<evidence type="ECO:0000256" key="2">
    <source>
        <dbReference type="ARBA" id="ARBA00009810"/>
    </source>
</evidence>
<keyword evidence="9" id="KW-0406">Ion transport</keyword>
<dbReference type="Pfam" id="PF00593">
    <property type="entry name" value="TonB_dep_Rec_b-barrel"/>
    <property type="match status" value="1"/>
</dbReference>
<dbReference type="Pfam" id="PF07715">
    <property type="entry name" value="Plug"/>
    <property type="match status" value="1"/>
</dbReference>
<keyword evidence="10 16" id="KW-0798">TonB box</keyword>
<keyword evidence="5" id="KW-0410">Iron transport</keyword>
<gene>
    <name evidence="20" type="ORF">C8D85_1673</name>
</gene>
<keyword evidence="8" id="KW-0408">Iron</keyword>
<comment type="caution">
    <text evidence="20">The sequence shown here is derived from an EMBL/GenBank/DDBJ whole genome shotgun (WGS) entry which is preliminary data.</text>
</comment>
<evidence type="ECO:0000313" key="20">
    <source>
        <dbReference type="EMBL" id="TDR14140.1"/>
    </source>
</evidence>
<keyword evidence="21" id="KW-1185">Reference proteome</keyword>
<keyword evidence="7 17" id="KW-0732">Signal</keyword>
<dbReference type="InterPro" id="IPR010917">
    <property type="entry name" value="TonB_rcpt_CS"/>
</dbReference>
<feature type="chain" id="PRO_5020283439" evidence="17">
    <location>
        <begin position="31"/>
        <end position="713"/>
    </location>
</feature>
<dbReference type="Gene3D" id="2.170.130.10">
    <property type="entry name" value="TonB-dependent receptor, plug domain"/>
    <property type="match status" value="1"/>
</dbReference>
<dbReference type="GO" id="GO:0009279">
    <property type="term" value="C:cell outer membrane"/>
    <property type="evidence" value="ECO:0007669"/>
    <property type="project" value="UniProtKB-SubCell"/>
</dbReference>
<evidence type="ECO:0000256" key="3">
    <source>
        <dbReference type="ARBA" id="ARBA00022448"/>
    </source>
</evidence>
<dbReference type="GO" id="GO:0038023">
    <property type="term" value="F:signaling receptor activity"/>
    <property type="evidence" value="ECO:0007669"/>
    <property type="project" value="InterPro"/>
</dbReference>
<keyword evidence="11 14" id="KW-0472">Membrane</keyword>
<dbReference type="EMBL" id="SNZA01000002">
    <property type="protein sequence ID" value="TDR14140.1"/>
    <property type="molecule type" value="Genomic_DNA"/>
</dbReference>
<evidence type="ECO:0000256" key="11">
    <source>
        <dbReference type="ARBA" id="ARBA00023136"/>
    </source>
</evidence>
<dbReference type="InterPro" id="IPR010105">
    <property type="entry name" value="TonB_sidphr_rcpt"/>
</dbReference>
<dbReference type="PROSITE" id="PS01156">
    <property type="entry name" value="TONB_DEPENDENT_REC_2"/>
    <property type="match status" value="1"/>
</dbReference>
<evidence type="ECO:0000256" key="4">
    <source>
        <dbReference type="ARBA" id="ARBA00022452"/>
    </source>
</evidence>
<organism evidence="20 21">
    <name type="scientific">Marinomonas communis</name>
    <dbReference type="NCBI Taxonomy" id="28254"/>
    <lineage>
        <taxon>Bacteria</taxon>
        <taxon>Pseudomonadati</taxon>
        <taxon>Pseudomonadota</taxon>
        <taxon>Gammaproteobacteria</taxon>
        <taxon>Oceanospirillales</taxon>
        <taxon>Oceanospirillaceae</taxon>
        <taxon>Marinomonas</taxon>
    </lineage>
</organism>
<feature type="domain" description="TonB-dependent receptor plug" evidence="19">
    <location>
        <begin position="63"/>
        <end position="164"/>
    </location>
</feature>
<evidence type="ECO:0000256" key="6">
    <source>
        <dbReference type="ARBA" id="ARBA00022692"/>
    </source>
</evidence>
<sequence length="713" mass="78745">MSAHRFTKGQGILKPSAIALAVTSASFALADEPNDLSSTTLDTLTVSSETYRNTATKNQLNNQVTPQSISVISGEALDQQGADSLSEAVRYTSGINTELRGGAVTRLDLFNIRGFINYQNYFDGLQLLYNDWNLQPQIDGAAIEQVEVFKGPTSALYGYMPPGGMVNIISKAPQDDPEHSVELTVGSDNKREAEFDSTGAINEQLNYRVVGAIRQQDAQAVTAEEERIMIAPSLDWQASDDTLVNVNFYYQQDPKMGIYTSLPAKGTVLSNINGPLSSDAYSGDANWNTYDKEVALLGFKVDHKINDQWHFLQNTRIMDATAYQENTYSTGLAADERTLSRRAYLTDEHSKGITLDNQFAAELQQGEATHHLLLGLDYSKLKSDIRYEDAATSSIDLYNPDHYQISRASLDFAASGYSSDFTIEKEQVGVYLQDQIEWGNWVFLGGLRHDRFESSEQGIKYGANQDTQLSQRFTSGRAGVLHQFDNGVAPYVNYAQSYEPVSGSDRQGNTFDPSEGEQIEVGMKFSGRDTVATLAGYQIVKTKVKTRDPDGTAYDLIQVGEVRSRGIEADVTHYLNDEWDMRLALTIQDSEVTKDNSGLQGKTPIWVPDRQASVWLNYQPIDGALAGFDVGLGARYVGQMQIDAQNSGEVPSVTLFDASLGYDLASLSPSLDGASVRFSVSNLTDETYYSCYDSDNCWFGAERSLELSARYQF</sequence>
<evidence type="ECO:0000256" key="10">
    <source>
        <dbReference type="ARBA" id="ARBA00023077"/>
    </source>
</evidence>
<keyword evidence="6 14" id="KW-0812">Transmembrane</keyword>
<dbReference type="InterPro" id="IPR000531">
    <property type="entry name" value="Beta-barrel_TonB"/>
</dbReference>
<dbReference type="RefSeq" id="WP_133561537.1">
    <property type="nucleotide sequence ID" value="NZ_SNZA01000002.1"/>
</dbReference>
<evidence type="ECO:0000259" key="19">
    <source>
        <dbReference type="Pfam" id="PF07715"/>
    </source>
</evidence>
<feature type="domain" description="TonB-dependent receptor-like beta-barrel" evidence="18">
    <location>
        <begin position="235"/>
        <end position="683"/>
    </location>
</feature>
<evidence type="ECO:0000313" key="21">
    <source>
        <dbReference type="Proteomes" id="UP000295729"/>
    </source>
</evidence>
<dbReference type="InterPro" id="IPR039426">
    <property type="entry name" value="TonB-dep_rcpt-like"/>
</dbReference>
<evidence type="ECO:0000256" key="14">
    <source>
        <dbReference type="PROSITE-ProRule" id="PRU01360"/>
    </source>
</evidence>
<evidence type="ECO:0000259" key="18">
    <source>
        <dbReference type="Pfam" id="PF00593"/>
    </source>
</evidence>
<comment type="similarity">
    <text evidence="2 14 16">Belongs to the TonB-dependent receptor family.</text>
</comment>
<protein>
    <submittedName>
        <fullName evidence="20">Iron complex outermembrane receptor protein</fullName>
    </submittedName>
</protein>
<evidence type="ECO:0000256" key="17">
    <source>
        <dbReference type="SAM" id="SignalP"/>
    </source>
</evidence>
<keyword evidence="13 14" id="KW-0998">Cell outer membrane</keyword>
<dbReference type="PROSITE" id="PS52016">
    <property type="entry name" value="TONB_DEPENDENT_REC_3"/>
    <property type="match status" value="1"/>
</dbReference>
<dbReference type="GO" id="GO:0015891">
    <property type="term" value="P:siderophore transport"/>
    <property type="evidence" value="ECO:0007669"/>
    <property type="project" value="InterPro"/>
</dbReference>
<dbReference type="InterPro" id="IPR037066">
    <property type="entry name" value="Plug_dom_sf"/>
</dbReference>
<dbReference type="AlphaFoldDB" id="A0A4R6X9B4"/>
<feature type="signal peptide" evidence="17">
    <location>
        <begin position="1"/>
        <end position="30"/>
    </location>
</feature>
<dbReference type="SUPFAM" id="SSF56935">
    <property type="entry name" value="Porins"/>
    <property type="match status" value="1"/>
</dbReference>
<accession>A0A4R6X9B4</accession>
<evidence type="ECO:0000256" key="1">
    <source>
        <dbReference type="ARBA" id="ARBA00004571"/>
    </source>
</evidence>
<dbReference type="PANTHER" id="PTHR32552:SF68">
    <property type="entry name" value="FERRICHROME OUTER MEMBRANE TRANSPORTER_PHAGE RECEPTOR"/>
    <property type="match status" value="1"/>
</dbReference>
<evidence type="ECO:0000256" key="9">
    <source>
        <dbReference type="ARBA" id="ARBA00023065"/>
    </source>
</evidence>